<dbReference type="Proteomes" id="UP000008810">
    <property type="component" value="Chromosome 2"/>
</dbReference>
<dbReference type="EnsemblPlants" id="PNT71654">
    <property type="protein sequence ID" value="PNT71654"/>
    <property type="gene ID" value="BRADI_2g33277v3"/>
</dbReference>
<dbReference type="AlphaFoldDB" id="A0A2K2DBK0"/>
<proteinExistence type="predicted"/>
<evidence type="ECO:0000313" key="3">
    <source>
        <dbReference type="EnsemblPlants" id="PNT71654"/>
    </source>
</evidence>
<sequence>METWTRASLSLSSPSPRHAQFGLKDVTTDEPMMPGGGGGAD</sequence>
<evidence type="ECO:0000256" key="1">
    <source>
        <dbReference type="SAM" id="MobiDB-lite"/>
    </source>
</evidence>
<dbReference type="EMBL" id="CM000881">
    <property type="protein sequence ID" value="PNT71654.1"/>
    <property type="molecule type" value="Genomic_DNA"/>
</dbReference>
<feature type="region of interest" description="Disordered" evidence="1">
    <location>
        <begin position="1"/>
        <end position="41"/>
    </location>
</feature>
<evidence type="ECO:0000313" key="4">
    <source>
        <dbReference type="Proteomes" id="UP000008810"/>
    </source>
</evidence>
<keyword evidence="4" id="KW-1185">Reference proteome</keyword>
<reference evidence="3" key="3">
    <citation type="submission" date="2018-08" db="UniProtKB">
        <authorList>
            <consortium name="EnsemblPlants"/>
        </authorList>
    </citation>
    <scope>IDENTIFICATION</scope>
    <source>
        <strain evidence="3">cv. Bd21</strain>
    </source>
</reference>
<dbReference type="EMBL" id="CM000881">
    <property type="protein sequence ID" value="PNT71655.1"/>
    <property type="molecule type" value="Genomic_DNA"/>
</dbReference>
<evidence type="ECO:0000313" key="2">
    <source>
        <dbReference type="EMBL" id="PNT71655.1"/>
    </source>
</evidence>
<dbReference type="Gramene" id="PNT71654">
    <property type="protein sequence ID" value="PNT71654"/>
    <property type="gene ID" value="BRADI_2g33277v3"/>
</dbReference>
<name>A0A2K2DBK0_BRADI</name>
<dbReference type="InParanoid" id="A0A2K2DBK0"/>
<accession>A0A2K2DBK0</accession>
<protein>
    <submittedName>
        <fullName evidence="2 3">Uncharacterized protein</fullName>
    </submittedName>
</protein>
<organism evidence="2">
    <name type="scientific">Brachypodium distachyon</name>
    <name type="common">Purple false brome</name>
    <name type="synonym">Trachynia distachya</name>
    <dbReference type="NCBI Taxonomy" id="15368"/>
    <lineage>
        <taxon>Eukaryota</taxon>
        <taxon>Viridiplantae</taxon>
        <taxon>Streptophyta</taxon>
        <taxon>Embryophyta</taxon>
        <taxon>Tracheophyta</taxon>
        <taxon>Spermatophyta</taxon>
        <taxon>Magnoliopsida</taxon>
        <taxon>Liliopsida</taxon>
        <taxon>Poales</taxon>
        <taxon>Poaceae</taxon>
        <taxon>BOP clade</taxon>
        <taxon>Pooideae</taxon>
        <taxon>Stipodae</taxon>
        <taxon>Brachypodieae</taxon>
        <taxon>Brachypodium</taxon>
    </lineage>
</organism>
<dbReference type="EnsemblPlants" id="PNT71655">
    <property type="protein sequence ID" value="PNT71655"/>
    <property type="gene ID" value="BRADI_2g33277v3"/>
</dbReference>
<reference evidence="2" key="2">
    <citation type="submission" date="2017-06" db="EMBL/GenBank/DDBJ databases">
        <title>WGS assembly of Brachypodium distachyon.</title>
        <authorList>
            <consortium name="The International Brachypodium Initiative"/>
            <person name="Lucas S."/>
            <person name="Harmon-Smith M."/>
            <person name="Lail K."/>
            <person name="Tice H."/>
            <person name="Grimwood J."/>
            <person name="Bruce D."/>
            <person name="Barry K."/>
            <person name="Shu S."/>
            <person name="Lindquist E."/>
            <person name="Wang M."/>
            <person name="Pitluck S."/>
            <person name="Vogel J.P."/>
            <person name="Garvin D.F."/>
            <person name="Mockler T.C."/>
            <person name="Schmutz J."/>
            <person name="Rokhsar D."/>
            <person name="Bevan M.W."/>
        </authorList>
    </citation>
    <scope>NUCLEOTIDE SEQUENCE</scope>
    <source>
        <strain evidence="2">Bd21</strain>
    </source>
</reference>
<reference evidence="2 3" key="1">
    <citation type="journal article" date="2010" name="Nature">
        <title>Genome sequencing and analysis of the model grass Brachypodium distachyon.</title>
        <authorList>
            <consortium name="International Brachypodium Initiative"/>
        </authorList>
    </citation>
    <scope>NUCLEOTIDE SEQUENCE [LARGE SCALE GENOMIC DNA]</scope>
    <source>
        <strain evidence="2 3">Bd21</strain>
    </source>
</reference>
<dbReference type="Gramene" id="PNT71655">
    <property type="protein sequence ID" value="PNT71655"/>
    <property type="gene ID" value="BRADI_2g33277v3"/>
</dbReference>
<gene>
    <name evidence="2" type="ORF">BRADI_2g33277v3</name>
</gene>